<evidence type="ECO:0000313" key="2">
    <source>
        <dbReference type="Proteomes" id="UP000175994"/>
    </source>
</evidence>
<proteinExistence type="predicted"/>
<dbReference type="AlphaFoldDB" id="A0A9X5MYD2"/>
<name>A0A9X5MYD2_BACTU</name>
<comment type="caution">
    <text evidence="1">The sequence shown here is derived from an EMBL/GenBank/DDBJ whole genome shotgun (WGS) entry which is preliminary data.</text>
</comment>
<dbReference type="Proteomes" id="UP000175994">
    <property type="component" value="Unassembled WGS sequence"/>
</dbReference>
<protein>
    <submittedName>
        <fullName evidence="1">Uncharacterized protein</fullName>
    </submittedName>
</protein>
<reference evidence="1 2" key="1">
    <citation type="submission" date="2016-04" db="EMBL/GenBank/DDBJ databases">
        <title>Bacillus thuringiensis and Bacillus weihenstephanensis as novel biocontrol agents of wilt causing Verticillium species.</title>
        <authorList>
            <person name="Hollensteiner J."/>
            <person name="Wemheuer F."/>
            <person name="Harting R."/>
            <person name="Kolarzyk A."/>
            <person name="Diaz-Valerio S."/>
            <person name="Poehlein A."/>
            <person name="Brzuszkiewicz E."/>
            <person name="Nesemann K."/>
            <person name="Braus-Stromeyer S."/>
            <person name="Braus G."/>
            <person name="Daniel R."/>
            <person name="Liesegang H."/>
        </authorList>
    </citation>
    <scope>NUCLEOTIDE SEQUENCE [LARGE SCALE GENOMIC DNA]</scope>
    <source>
        <strain evidence="1 2">GOE4</strain>
    </source>
</reference>
<gene>
    <name evidence="1" type="ORF">BTGOE4_60440</name>
</gene>
<dbReference type="EMBL" id="LXLI01000056">
    <property type="protein sequence ID" value="OFC87126.1"/>
    <property type="molecule type" value="Genomic_DNA"/>
</dbReference>
<organism evidence="1 2">
    <name type="scientific">Bacillus thuringiensis</name>
    <dbReference type="NCBI Taxonomy" id="1428"/>
    <lineage>
        <taxon>Bacteria</taxon>
        <taxon>Bacillati</taxon>
        <taxon>Bacillota</taxon>
        <taxon>Bacilli</taxon>
        <taxon>Bacillales</taxon>
        <taxon>Bacillaceae</taxon>
        <taxon>Bacillus</taxon>
        <taxon>Bacillus cereus group</taxon>
    </lineage>
</organism>
<sequence>MACWTENGIGIEVGRSKLMSNAYMLKSSSAINFVLPVLESQANPVHHRTMAERLMVAERRHLNQIERPNRRFEVLGEPHCPDGVPTGIHPKTASSIGAQRFGITSRGTKTLLSEDPHSTIINGGSCEYICPDRYPYTAVCKLYVSYQPTPGAPWRLASQATG</sequence>
<evidence type="ECO:0000313" key="1">
    <source>
        <dbReference type="EMBL" id="OFC87126.1"/>
    </source>
</evidence>
<accession>A0A9X5MYD2</accession>